<dbReference type="GO" id="GO:0008310">
    <property type="term" value="F:single-stranded DNA 3'-5' DNA exonuclease activity"/>
    <property type="evidence" value="ECO:0007669"/>
    <property type="project" value="TreeGrafter"/>
</dbReference>
<reference evidence="1" key="2">
    <citation type="journal article" date="2022" name="Microb. Genom.">
        <title>A chromosome-scale genome assembly of the tomato pathogen Cladosporium fulvum reveals a compartmentalized genome architecture and the presence of a dispensable chromosome.</title>
        <authorList>
            <person name="Zaccaron A.Z."/>
            <person name="Chen L.H."/>
            <person name="Samaras A."/>
            <person name="Stergiopoulos I."/>
        </authorList>
    </citation>
    <scope>NUCLEOTIDE SEQUENCE</scope>
    <source>
        <strain evidence="1">Race5_Kim</strain>
    </source>
</reference>
<keyword evidence="2" id="KW-1185">Reference proteome</keyword>
<dbReference type="OrthoDB" id="3248508at2759"/>
<reference evidence="1" key="1">
    <citation type="submission" date="2021-12" db="EMBL/GenBank/DDBJ databases">
        <authorList>
            <person name="Zaccaron A."/>
            <person name="Stergiopoulos I."/>
        </authorList>
    </citation>
    <scope>NUCLEOTIDE SEQUENCE</scope>
    <source>
        <strain evidence="1">Race5_Kim</strain>
    </source>
</reference>
<dbReference type="PANTHER" id="PTHR21166">
    <property type="entry name" value="CELL DIVISION CONTROL PROTEIN 24 OB DOMAIN-CONTAINING PROTEIN-RELATED"/>
    <property type="match status" value="1"/>
</dbReference>
<protein>
    <submittedName>
        <fullName evidence="1">Uncharacterized protein</fullName>
    </submittedName>
</protein>
<dbReference type="RefSeq" id="XP_047757379.1">
    <property type="nucleotide sequence ID" value="XM_047899926.1"/>
</dbReference>
<proteinExistence type="predicted"/>
<dbReference type="GO" id="GO:0000712">
    <property type="term" value="P:resolution of meiotic recombination intermediates"/>
    <property type="evidence" value="ECO:0007669"/>
    <property type="project" value="TreeGrafter"/>
</dbReference>
<organism evidence="1 2">
    <name type="scientific">Passalora fulva</name>
    <name type="common">Tomato leaf mold</name>
    <name type="synonym">Cladosporium fulvum</name>
    <dbReference type="NCBI Taxonomy" id="5499"/>
    <lineage>
        <taxon>Eukaryota</taxon>
        <taxon>Fungi</taxon>
        <taxon>Dikarya</taxon>
        <taxon>Ascomycota</taxon>
        <taxon>Pezizomycotina</taxon>
        <taxon>Dothideomycetes</taxon>
        <taxon>Dothideomycetidae</taxon>
        <taxon>Mycosphaerellales</taxon>
        <taxon>Mycosphaerellaceae</taxon>
        <taxon>Fulvia</taxon>
    </lineage>
</organism>
<evidence type="ECO:0000313" key="1">
    <source>
        <dbReference type="EMBL" id="UJO13013.1"/>
    </source>
</evidence>
<dbReference type="InterPro" id="IPR012340">
    <property type="entry name" value="NA-bd_OB-fold"/>
</dbReference>
<dbReference type="GeneID" id="71980656"/>
<dbReference type="Proteomes" id="UP000756132">
    <property type="component" value="Chromosome 1"/>
</dbReference>
<evidence type="ECO:0000313" key="2">
    <source>
        <dbReference type="Proteomes" id="UP000756132"/>
    </source>
</evidence>
<name>A0A9Q8LA76_PASFU</name>
<dbReference type="KEGG" id="ffu:CLAFUR5_00778"/>
<dbReference type="GO" id="GO:0003697">
    <property type="term" value="F:single-stranded DNA binding"/>
    <property type="evidence" value="ECO:0007669"/>
    <property type="project" value="TreeGrafter"/>
</dbReference>
<sequence>MVQYTRRAEVQLSRGVSHVPLQVKQARCARLPHRRQARIVQTATFEFPLFPLLPPNSSFIIAPPNSRAAGNAMGSSRGDASIQQFFLPTPSTSPTKRPEPASGDGFTAEEVQDVLAPKLREWYPEQEYEDCEISALEPGPRAVTFMGRVGNIFDVANTQKTPRSAKGCIKICLKDGMAAITVRIWYASRVPSLRLGSLVSIWTSHISNGENGTLSSSSAPLFASLFPERDRNCHMMIHENSDVGTYKTPLAYRPGLPLNGLMTLQNFIDGGYDVVDAKVLVVVKSIGAKNRILLTSSGVTRKDESVTENINLQVQDDTAEATLGLWGTAAASPLGLEAGVTKTGLEAVSARRGWKAGETILLIQAPGWKIGRTTYLSLTAASIVDVNPSLPDTDWLRHWSIRQRSREATNPAFPEDTFDLDAVTAGPIRCLFTLADLDDFARCAPSETFQGYLSLMIMETKLLGIWKRHQLLSGECCNIPIYANALTSVCKGCDKEVGLRLNPKILGQVMDETAVIASGRLLFCDAAWRELLGRDTQDLLKLGEDEMKYLSDRLLFCRITVMFGWTSDETKAGGRICVMGIRS</sequence>
<dbReference type="PANTHER" id="PTHR21166:SF2">
    <property type="entry name" value="CELL DIVISION CONTROL PROTEIN 24 OB DOMAIN-CONTAINING PROTEIN-RELATED"/>
    <property type="match status" value="1"/>
</dbReference>
<dbReference type="InterPro" id="IPR052469">
    <property type="entry name" value="MEIOB"/>
</dbReference>
<dbReference type="Gene3D" id="2.40.50.140">
    <property type="entry name" value="Nucleic acid-binding proteins"/>
    <property type="match status" value="1"/>
</dbReference>
<gene>
    <name evidence="1" type="ORF">CLAFUR5_00778</name>
</gene>
<dbReference type="AlphaFoldDB" id="A0A9Q8LA76"/>
<accession>A0A9Q8LA76</accession>
<dbReference type="EMBL" id="CP090163">
    <property type="protein sequence ID" value="UJO13013.1"/>
    <property type="molecule type" value="Genomic_DNA"/>
</dbReference>